<gene>
    <name evidence="1" type="ORF">LZ538_03835</name>
</gene>
<sequence>MSKLLQMLESGSIWFSRVDQLIQADPYEGSLPFGLLEDEDERPRTRDAAIEQKHQMAPGSMSKSRQLFRETFRQQRSNTFVSCWHSGASDNDAMWRLYGAEKDGSVCVRSTVAKLAPRLPAWVMLGRVNYVSYDEPWLEEANAYIPFFRKRTCFEHEREVRLLFNKTLDDIPNGPGQTATGFAVAFDPEQTISTIYISPTAPAWFEQVVQSSVRRLGMKIEVAPAPMARKPVF</sequence>
<protein>
    <submittedName>
        <fullName evidence="1">DUF2971 domain-containing protein</fullName>
    </submittedName>
</protein>
<dbReference type="Proteomes" id="UP001165342">
    <property type="component" value="Unassembled WGS sequence"/>
</dbReference>
<dbReference type="EMBL" id="JAMGBE010000001">
    <property type="protein sequence ID" value="MCL6729186.1"/>
    <property type="molecule type" value="Genomic_DNA"/>
</dbReference>
<dbReference type="RefSeq" id="WP_249830667.1">
    <property type="nucleotide sequence ID" value="NZ_JAMGBE010000001.1"/>
</dbReference>
<comment type="caution">
    <text evidence="1">The sequence shown here is derived from an EMBL/GenBank/DDBJ whole genome shotgun (WGS) entry which is preliminary data.</text>
</comment>
<proteinExistence type="predicted"/>
<keyword evidence="2" id="KW-1185">Reference proteome</keyword>
<evidence type="ECO:0000313" key="1">
    <source>
        <dbReference type="EMBL" id="MCL6729186.1"/>
    </source>
</evidence>
<evidence type="ECO:0000313" key="2">
    <source>
        <dbReference type="Proteomes" id="UP001165342"/>
    </source>
</evidence>
<organism evidence="1 2">
    <name type="scientific">Sphingomonas hankyongi</name>
    <dbReference type="NCBI Taxonomy" id="2908209"/>
    <lineage>
        <taxon>Bacteria</taxon>
        <taxon>Pseudomonadati</taxon>
        <taxon>Pseudomonadota</taxon>
        <taxon>Alphaproteobacteria</taxon>
        <taxon>Sphingomonadales</taxon>
        <taxon>Sphingomonadaceae</taxon>
        <taxon>Sphingomonas</taxon>
    </lineage>
</organism>
<accession>A0ABT0S0N3</accession>
<reference evidence="1" key="1">
    <citation type="submission" date="2022-05" db="EMBL/GenBank/DDBJ databases">
        <authorList>
            <person name="Jo J.-H."/>
            <person name="Im W.-T."/>
        </authorList>
    </citation>
    <scope>NUCLEOTIDE SEQUENCE</scope>
    <source>
        <strain evidence="1">SE220</strain>
    </source>
</reference>
<name>A0ABT0S0N3_9SPHN</name>